<dbReference type="EMBL" id="HBGJ01036789">
    <property type="protein sequence ID" value="CAD9264837.1"/>
    <property type="molecule type" value="Transcribed_RNA"/>
</dbReference>
<evidence type="ECO:0000256" key="1">
    <source>
        <dbReference type="SAM" id="MobiDB-lite"/>
    </source>
</evidence>
<organism evidence="2">
    <name type="scientific">Phaeomonas parva</name>
    <dbReference type="NCBI Taxonomy" id="124430"/>
    <lineage>
        <taxon>Eukaryota</taxon>
        <taxon>Sar</taxon>
        <taxon>Stramenopiles</taxon>
        <taxon>Ochrophyta</taxon>
        <taxon>Pinguiophyceae</taxon>
        <taxon>Pinguiochrysidales</taxon>
        <taxon>Pinguiochrysidaceae</taxon>
        <taxon>Phaeomonas</taxon>
    </lineage>
</organism>
<evidence type="ECO:0000313" key="2">
    <source>
        <dbReference type="EMBL" id="CAD9264837.1"/>
    </source>
</evidence>
<reference evidence="2" key="1">
    <citation type="submission" date="2021-01" db="EMBL/GenBank/DDBJ databases">
        <authorList>
            <person name="Corre E."/>
            <person name="Pelletier E."/>
            <person name="Niang G."/>
            <person name="Scheremetjew M."/>
            <person name="Finn R."/>
            <person name="Kale V."/>
            <person name="Holt S."/>
            <person name="Cochrane G."/>
            <person name="Meng A."/>
            <person name="Brown T."/>
            <person name="Cohen L."/>
        </authorList>
    </citation>
    <scope>NUCLEOTIDE SEQUENCE</scope>
    <source>
        <strain evidence="2">CCMP2877</strain>
    </source>
</reference>
<dbReference type="AlphaFoldDB" id="A0A7S1XY21"/>
<sequence length="261" mass="28930">MYGHIDGRPVAPGARGVSVPILRLADVLGNIKTSNIAPRFDDVINFDRMRHEKGSKCLMCGGKDVLIPKQNKDVCRVCDSCVWLHRPTRQHLKWCKGCKRFNSLISFKDKPEATKCSKCRERGRRGYEKRRRRLSIDAQESETEAGAAPKAGATSTSVAEASRQRKRAPQAKVKPEPLVTHAAAILLMIKSNFDENADGNGSNVVNMKRKRSLELPPARKRTWREGQFSPLAVGVGSFGTPDLDMPIAFAQALRVRPAETA</sequence>
<proteinExistence type="predicted"/>
<name>A0A7S1XY21_9STRA</name>
<feature type="region of interest" description="Disordered" evidence="1">
    <location>
        <begin position="130"/>
        <end position="174"/>
    </location>
</feature>
<accession>A0A7S1XY21</accession>
<protein>
    <submittedName>
        <fullName evidence="2">Uncharacterized protein</fullName>
    </submittedName>
</protein>
<gene>
    <name evidence="2" type="ORF">PPAR1163_LOCUS23253</name>
</gene>